<dbReference type="Proteomes" id="UP000002297">
    <property type="component" value="Chromosome"/>
</dbReference>
<dbReference type="KEGG" id="cat:CA2559_09553"/>
<dbReference type="HOGENOM" id="CLU_072746_4_1_10"/>
<dbReference type="PROSITE" id="PS51257">
    <property type="entry name" value="PROKAR_LIPOPROTEIN"/>
    <property type="match status" value="1"/>
</dbReference>
<dbReference type="Pfam" id="PF10988">
    <property type="entry name" value="DUF2807"/>
    <property type="match status" value="1"/>
</dbReference>
<organism evidence="3 4">
    <name type="scientific">Croceibacter atlanticus (strain ATCC BAA-628 / JCM 21780 / CIP 108009 / IAM 15332 / KCTC 12090 / HTCC2559)</name>
    <dbReference type="NCBI Taxonomy" id="216432"/>
    <lineage>
        <taxon>Bacteria</taxon>
        <taxon>Pseudomonadati</taxon>
        <taxon>Bacteroidota</taxon>
        <taxon>Flavobacteriia</taxon>
        <taxon>Flavobacteriales</taxon>
        <taxon>Flavobacteriaceae</taxon>
        <taxon>Croceibacter</taxon>
    </lineage>
</organism>
<dbReference type="RefSeq" id="WP_013187654.1">
    <property type="nucleotide sequence ID" value="NC_014230.1"/>
</dbReference>
<dbReference type="Gene3D" id="2.160.20.120">
    <property type="match status" value="1"/>
</dbReference>
<reference evidence="3 4" key="1">
    <citation type="journal article" date="2010" name="J. Bacteriol.">
        <title>The complete genome sequence of Croceibacter atlanticus HTCC2559T.</title>
        <authorList>
            <person name="Oh H.M."/>
            <person name="Kang I."/>
            <person name="Ferriera S."/>
            <person name="Giovannoni S.J."/>
            <person name="Cho J.C."/>
        </authorList>
    </citation>
    <scope>NUCLEOTIDE SEQUENCE [LARGE SCALE GENOMIC DNA]</scope>
    <source>
        <strain evidence="4">ATCC BAA-628 / HTCC2559 / KCTC 12090</strain>
    </source>
</reference>
<dbReference type="AlphaFoldDB" id="A3U8Y3"/>
<dbReference type="GeneID" id="89453655"/>
<evidence type="ECO:0000313" key="3">
    <source>
        <dbReference type="EMBL" id="EAP86269.1"/>
    </source>
</evidence>
<sequence>MTTLTKVIIGIVLSILLSSCSFISGVNGNGNVTNETITLQSNFNKIDAGHGLNVILTKGNSQNVVVEADENLQEIISIYVEENTLIIKTDANIGSSERKHVFVTYTDLEEIHVNSGAQLENDGQLNAESLEVSTTSGGNVTLSLNTKNLEAKATSGGILKLQGNTNTFNVKATTGANLNADNLIAHNVEAKATTGANIKVNANKKISADVSTGGNIKYSGNPEDTNIFDDSTTGGNISKG</sequence>
<evidence type="ECO:0000313" key="4">
    <source>
        <dbReference type="Proteomes" id="UP000002297"/>
    </source>
</evidence>
<dbReference type="STRING" id="216432.CA2559_09553"/>
<proteinExistence type="predicted"/>
<evidence type="ECO:0000259" key="2">
    <source>
        <dbReference type="Pfam" id="PF10988"/>
    </source>
</evidence>
<dbReference type="eggNOG" id="COG3595">
    <property type="taxonomic scope" value="Bacteria"/>
</dbReference>
<dbReference type="EMBL" id="CP002046">
    <property type="protein sequence ID" value="EAP86269.1"/>
    <property type="molecule type" value="Genomic_DNA"/>
</dbReference>
<accession>A3U8Y3</accession>
<dbReference type="OrthoDB" id="942536at2"/>
<protein>
    <recommendedName>
        <fullName evidence="2">Putative auto-transporter adhesin head GIN domain-containing protein</fullName>
    </recommendedName>
</protein>
<feature type="domain" description="Putative auto-transporter adhesin head GIN" evidence="2">
    <location>
        <begin position="42"/>
        <end position="222"/>
    </location>
</feature>
<keyword evidence="4" id="KW-1185">Reference proteome</keyword>
<name>A3U8Y3_CROAH</name>
<gene>
    <name evidence="3" type="ordered locus">CA2559_09553</name>
</gene>
<evidence type="ECO:0000256" key="1">
    <source>
        <dbReference type="SAM" id="MobiDB-lite"/>
    </source>
</evidence>
<feature type="compositionally biased region" description="Polar residues" evidence="1">
    <location>
        <begin position="222"/>
        <end position="240"/>
    </location>
</feature>
<feature type="region of interest" description="Disordered" evidence="1">
    <location>
        <begin position="217"/>
        <end position="240"/>
    </location>
</feature>
<dbReference type="InterPro" id="IPR021255">
    <property type="entry name" value="DUF2807"/>
</dbReference>